<comment type="cofactor">
    <cofactor evidence="1">
        <name>Mg(2+)</name>
        <dbReference type="ChEBI" id="CHEBI:18420"/>
    </cofactor>
</comment>
<organism evidence="11 12">
    <name type="scientific">Candidatus Nealsonbacteria bacterium RIFOXYC1_FULL_40_7</name>
    <dbReference type="NCBI Taxonomy" id="1801678"/>
    <lineage>
        <taxon>Bacteria</taxon>
        <taxon>Candidatus Nealsoniibacteriota</taxon>
    </lineage>
</organism>
<dbReference type="CDD" id="cd05403">
    <property type="entry name" value="NT_KNTase_like"/>
    <property type="match status" value="1"/>
</dbReference>
<evidence type="ECO:0000256" key="5">
    <source>
        <dbReference type="ARBA" id="ARBA00022723"/>
    </source>
</evidence>
<comment type="similarity">
    <text evidence="9">Belongs to the MntA antitoxin family.</text>
</comment>
<dbReference type="PANTHER" id="PTHR33571:SF19">
    <property type="entry name" value="PROTEIN ADENYLYLTRANSFERASE MJ0128-RELATED"/>
    <property type="match status" value="1"/>
</dbReference>
<reference evidence="11 12" key="1">
    <citation type="journal article" date="2016" name="Nat. Commun.">
        <title>Thousands of microbial genomes shed light on interconnected biogeochemical processes in an aquifer system.</title>
        <authorList>
            <person name="Anantharaman K."/>
            <person name="Brown C.T."/>
            <person name="Hug L.A."/>
            <person name="Sharon I."/>
            <person name="Castelle C.J."/>
            <person name="Probst A.J."/>
            <person name="Thomas B.C."/>
            <person name="Singh A."/>
            <person name="Wilkins M.J."/>
            <person name="Karaoz U."/>
            <person name="Brodie E.L."/>
            <person name="Williams K.H."/>
            <person name="Hubbard S.S."/>
            <person name="Banfield J.F."/>
        </authorList>
    </citation>
    <scope>NUCLEOTIDE SEQUENCE [LARGE SCALE GENOMIC DNA]</scope>
</reference>
<evidence type="ECO:0000256" key="6">
    <source>
        <dbReference type="ARBA" id="ARBA00022741"/>
    </source>
</evidence>
<evidence type="ECO:0000256" key="9">
    <source>
        <dbReference type="ARBA" id="ARBA00038276"/>
    </source>
</evidence>
<evidence type="ECO:0000256" key="3">
    <source>
        <dbReference type="ARBA" id="ARBA00022679"/>
    </source>
</evidence>
<dbReference type="AlphaFoldDB" id="A0A1G2ELF6"/>
<keyword evidence="8" id="KW-0460">Magnesium</keyword>
<keyword evidence="7" id="KW-0067">ATP-binding</keyword>
<dbReference type="EMBL" id="MHMN01000058">
    <property type="protein sequence ID" value="OGZ26626.1"/>
    <property type="molecule type" value="Genomic_DNA"/>
</dbReference>
<evidence type="ECO:0000256" key="2">
    <source>
        <dbReference type="ARBA" id="ARBA00022649"/>
    </source>
</evidence>
<dbReference type="InterPro" id="IPR002934">
    <property type="entry name" value="Polymerase_NTP_transf_dom"/>
</dbReference>
<keyword evidence="4" id="KW-0548">Nucleotidyltransferase</keyword>
<sequence length="96" mass="11136">MSVSQIKTKIKKQELFLKSEFRVKKIGVFGSYSRNEQKKRSDIDILVEFSEEPGLFKFLALEEFLSQILNAKVDLVMKSALKPHIGKMILKEVNYI</sequence>
<dbReference type="InterPro" id="IPR043519">
    <property type="entry name" value="NT_sf"/>
</dbReference>
<accession>A0A1G2ELF6</accession>
<dbReference type="Gene3D" id="3.30.460.10">
    <property type="entry name" value="Beta Polymerase, domain 2"/>
    <property type="match status" value="1"/>
</dbReference>
<gene>
    <name evidence="11" type="ORF">A2427_04705</name>
</gene>
<dbReference type="GO" id="GO:0016779">
    <property type="term" value="F:nucleotidyltransferase activity"/>
    <property type="evidence" value="ECO:0007669"/>
    <property type="project" value="UniProtKB-KW"/>
</dbReference>
<dbReference type="PANTHER" id="PTHR33571">
    <property type="entry name" value="SSL8005 PROTEIN"/>
    <property type="match status" value="1"/>
</dbReference>
<dbReference type="GO" id="GO:0005524">
    <property type="term" value="F:ATP binding"/>
    <property type="evidence" value="ECO:0007669"/>
    <property type="project" value="UniProtKB-KW"/>
</dbReference>
<keyword evidence="3" id="KW-0808">Transferase</keyword>
<evidence type="ECO:0000256" key="8">
    <source>
        <dbReference type="ARBA" id="ARBA00022842"/>
    </source>
</evidence>
<name>A0A1G2ELF6_9BACT</name>
<evidence type="ECO:0000256" key="7">
    <source>
        <dbReference type="ARBA" id="ARBA00022840"/>
    </source>
</evidence>
<evidence type="ECO:0000256" key="1">
    <source>
        <dbReference type="ARBA" id="ARBA00001946"/>
    </source>
</evidence>
<keyword evidence="6" id="KW-0547">Nucleotide-binding</keyword>
<evidence type="ECO:0000259" key="10">
    <source>
        <dbReference type="Pfam" id="PF01909"/>
    </source>
</evidence>
<evidence type="ECO:0000313" key="11">
    <source>
        <dbReference type="EMBL" id="OGZ26626.1"/>
    </source>
</evidence>
<dbReference type="Proteomes" id="UP000176326">
    <property type="component" value="Unassembled WGS sequence"/>
</dbReference>
<proteinExistence type="inferred from homology"/>
<keyword evidence="5" id="KW-0479">Metal-binding</keyword>
<dbReference type="InterPro" id="IPR052038">
    <property type="entry name" value="Type-VII_TA_antitoxin"/>
</dbReference>
<comment type="caution">
    <text evidence="11">The sequence shown here is derived from an EMBL/GenBank/DDBJ whole genome shotgun (WGS) entry which is preliminary data.</text>
</comment>
<evidence type="ECO:0000256" key="4">
    <source>
        <dbReference type="ARBA" id="ARBA00022695"/>
    </source>
</evidence>
<feature type="domain" description="Polymerase nucleotidyl transferase" evidence="10">
    <location>
        <begin position="10"/>
        <end position="93"/>
    </location>
</feature>
<dbReference type="Pfam" id="PF01909">
    <property type="entry name" value="NTP_transf_2"/>
    <property type="match status" value="1"/>
</dbReference>
<evidence type="ECO:0000313" key="12">
    <source>
        <dbReference type="Proteomes" id="UP000176326"/>
    </source>
</evidence>
<protein>
    <recommendedName>
        <fullName evidence="10">Polymerase nucleotidyl transferase domain-containing protein</fullName>
    </recommendedName>
</protein>
<keyword evidence="2" id="KW-1277">Toxin-antitoxin system</keyword>
<dbReference type="GO" id="GO:0046872">
    <property type="term" value="F:metal ion binding"/>
    <property type="evidence" value="ECO:0007669"/>
    <property type="project" value="UniProtKB-KW"/>
</dbReference>
<dbReference type="SUPFAM" id="SSF81301">
    <property type="entry name" value="Nucleotidyltransferase"/>
    <property type="match status" value="1"/>
</dbReference>